<reference evidence="5 6" key="1">
    <citation type="submission" date="2016-01" db="EMBL/GenBank/DDBJ databases">
        <authorList>
            <consortium name="TB Trials Study Group"/>
            <person name="Sutton G."/>
            <person name="Brinkac L."/>
            <person name="Sanka R."/>
            <person name="Adams M."/>
            <person name="Lau E.L."/>
            <person name="Macaden R."/>
            <person name="Grewal H.M.S."/>
        </authorList>
    </citation>
    <scope>NUCLEOTIDE SEQUENCE [LARGE SCALE GENOMIC DNA]</scope>
    <source>
        <strain evidence="5 6">IS-1744</strain>
    </source>
</reference>
<dbReference type="Pfam" id="PF02682">
    <property type="entry name" value="CT_C_D"/>
    <property type="match status" value="1"/>
</dbReference>
<dbReference type="InterPro" id="IPR029000">
    <property type="entry name" value="Cyclophilin-like_dom_sf"/>
</dbReference>
<dbReference type="PANTHER" id="PTHR34698">
    <property type="entry name" value="5-OXOPROLINASE SUBUNIT B"/>
    <property type="match status" value="1"/>
</dbReference>
<dbReference type="PANTHER" id="PTHR34698:SF2">
    <property type="entry name" value="5-OXOPROLINASE SUBUNIT B"/>
    <property type="match status" value="1"/>
</dbReference>
<dbReference type="InterPro" id="IPR010016">
    <property type="entry name" value="PxpB"/>
</dbReference>
<keyword evidence="6" id="KW-1185">Reference proteome</keyword>
<gene>
    <name evidence="5" type="ORF">AU192_00400</name>
</gene>
<organism evidence="5 6">
    <name type="scientific">Mycobacterium lehmannii</name>
    <dbReference type="NCBI Taxonomy" id="2048550"/>
    <lineage>
        <taxon>Bacteria</taxon>
        <taxon>Bacillati</taxon>
        <taxon>Actinomycetota</taxon>
        <taxon>Actinomycetes</taxon>
        <taxon>Mycobacteriales</taxon>
        <taxon>Mycobacteriaceae</taxon>
        <taxon>Mycobacterium</taxon>
    </lineage>
</organism>
<accession>A0A100ZZZ6</accession>
<keyword evidence="2 5" id="KW-0378">Hydrolase</keyword>
<dbReference type="RefSeq" id="WP_064399947.1">
    <property type="nucleotide sequence ID" value="NZ_LQIR01000068.1"/>
</dbReference>
<dbReference type="SUPFAM" id="SSF160467">
    <property type="entry name" value="PH0987 N-terminal domain-like"/>
    <property type="match status" value="1"/>
</dbReference>
<protein>
    <submittedName>
        <fullName evidence="5">Allophanate hydrolase</fullName>
    </submittedName>
</protein>
<dbReference type="EMBL" id="LQIR01000068">
    <property type="protein sequence ID" value="KUI07217.1"/>
    <property type="molecule type" value="Genomic_DNA"/>
</dbReference>
<dbReference type="GO" id="GO:0005524">
    <property type="term" value="F:ATP binding"/>
    <property type="evidence" value="ECO:0007669"/>
    <property type="project" value="UniProtKB-KW"/>
</dbReference>
<evidence type="ECO:0000256" key="1">
    <source>
        <dbReference type="ARBA" id="ARBA00022741"/>
    </source>
</evidence>
<keyword evidence="1" id="KW-0547">Nucleotide-binding</keyword>
<dbReference type="SUPFAM" id="SSF50891">
    <property type="entry name" value="Cyclophilin-like"/>
    <property type="match status" value="1"/>
</dbReference>
<name>A0A100ZZZ6_9MYCO</name>
<evidence type="ECO:0000256" key="2">
    <source>
        <dbReference type="ARBA" id="ARBA00022801"/>
    </source>
</evidence>
<evidence type="ECO:0000259" key="4">
    <source>
        <dbReference type="SMART" id="SM00796"/>
    </source>
</evidence>
<dbReference type="Gene3D" id="2.40.100.10">
    <property type="entry name" value="Cyclophilin-like"/>
    <property type="match status" value="1"/>
</dbReference>
<dbReference type="Gene3D" id="3.30.1360.40">
    <property type="match status" value="1"/>
</dbReference>
<dbReference type="InterPro" id="IPR003833">
    <property type="entry name" value="CT_C_D"/>
</dbReference>
<proteinExistence type="predicted"/>
<dbReference type="SMART" id="SM00796">
    <property type="entry name" value="AHS1"/>
    <property type="match status" value="1"/>
</dbReference>
<dbReference type="AlphaFoldDB" id="A0A100ZZZ6"/>
<evidence type="ECO:0000256" key="3">
    <source>
        <dbReference type="ARBA" id="ARBA00022840"/>
    </source>
</evidence>
<dbReference type="GO" id="GO:0016787">
    <property type="term" value="F:hydrolase activity"/>
    <property type="evidence" value="ECO:0007669"/>
    <property type="project" value="UniProtKB-KW"/>
</dbReference>
<sequence>MTVTAEMERDVPDAGAMPIRDYGDRALLLEFDTTAEVLAWSEAIRRADLPGVLDIVPAARTVLVKLAEPRYQAPTRQRLGGLRIDADPEAELIPPAGGRADLTIDVVYDGPDLDEVARLTGLTPDDVIAAHTGSMWRVAFGGFAPGFAYLVGGDRRLEVPRRSEPRTKVPAGAVGLAGEFSGIYPRESPGGWQLIGRTSAVLWDINRDSPALLTSGMWVQFRAVES</sequence>
<evidence type="ECO:0000313" key="6">
    <source>
        <dbReference type="Proteomes" id="UP000053707"/>
    </source>
</evidence>
<keyword evidence="3" id="KW-0067">ATP-binding</keyword>
<comment type="caution">
    <text evidence="5">The sequence shown here is derived from an EMBL/GenBank/DDBJ whole genome shotgun (WGS) entry which is preliminary data.</text>
</comment>
<evidence type="ECO:0000313" key="5">
    <source>
        <dbReference type="EMBL" id="KUI07217.1"/>
    </source>
</evidence>
<dbReference type="Proteomes" id="UP000053707">
    <property type="component" value="Unassembled WGS sequence"/>
</dbReference>
<feature type="domain" description="Carboxyltransferase" evidence="4">
    <location>
        <begin position="17"/>
        <end position="213"/>
    </location>
</feature>